<protein>
    <submittedName>
        <fullName evidence="3">Uncharacterized protein</fullName>
    </submittedName>
</protein>
<proteinExistence type="predicted"/>
<evidence type="ECO:0000259" key="1">
    <source>
        <dbReference type="Pfam" id="PF00534"/>
    </source>
</evidence>
<dbReference type="PANTHER" id="PTHR45947">
    <property type="entry name" value="SULFOQUINOVOSYL TRANSFERASE SQD2"/>
    <property type="match status" value="1"/>
</dbReference>
<dbReference type="OrthoDB" id="4611853at2"/>
<dbReference type="RefSeq" id="WP_007184545.1">
    <property type="nucleotide sequence ID" value="NZ_AKGD01000001.1"/>
</dbReference>
<organism evidence="3 4">
    <name type="scientific">Hydrocarboniphaga effusa AP103</name>
    <dbReference type="NCBI Taxonomy" id="1172194"/>
    <lineage>
        <taxon>Bacteria</taxon>
        <taxon>Pseudomonadati</taxon>
        <taxon>Pseudomonadota</taxon>
        <taxon>Gammaproteobacteria</taxon>
        <taxon>Nevskiales</taxon>
        <taxon>Nevskiaceae</taxon>
        <taxon>Hydrocarboniphaga</taxon>
    </lineage>
</organism>
<evidence type="ECO:0000313" key="4">
    <source>
        <dbReference type="Proteomes" id="UP000003704"/>
    </source>
</evidence>
<dbReference type="Pfam" id="PF00534">
    <property type="entry name" value="Glycos_transf_1"/>
    <property type="match status" value="1"/>
</dbReference>
<dbReference type="EMBL" id="AKGD01000001">
    <property type="protein sequence ID" value="EIT71459.1"/>
    <property type="molecule type" value="Genomic_DNA"/>
</dbReference>
<name>I7ZHT9_9GAMM</name>
<dbReference type="InterPro" id="IPR001296">
    <property type="entry name" value="Glyco_trans_1"/>
</dbReference>
<sequence length="347" mass="36843">MRRLHLLVPGSIDRPSGGSRYDRRIASELRELGWSVAITELDGAFPQADALARASLTNALAACADAALVLIDGLAGSALPEIVAAQAQRLRLVMLVHLPLADAVDLGEAQRELYFERERRALSATAGIVVTSRYSAARLSDYGVDAARITIVTPGVDPASRATGSRDATPTLLCVAAVSAQKGHDLLIEALARLRDLPWRLRCVGPLDADPDFTTRLRTRIARLGLQERIRFTGALDTQAVDAEYAGADIFVLASRLETYGMVLTEAAVRGLAIVSTRSGGIEHTLPPGAAMLVEPGQIEPLANALQHLLIDTQARAALAQAAARAPLGDWAEAGRRLAAALCRFAA</sequence>
<dbReference type="InterPro" id="IPR050194">
    <property type="entry name" value="Glycosyltransferase_grp1"/>
</dbReference>
<feature type="domain" description="Glycosyl transferase family 1" evidence="1">
    <location>
        <begin position="161"/>
        <end position="324"/>
    </location>
</feature>
<dbReference type="Pfam" id="PF13439">
    <property type="entry name" value="Glyco_transf_4"/>
    <property type="match status" value="1"/>
</dbReference>
<evidence type="ECO:0000259" key="2">
    <source>
        <dbReference type="Pfam" id="PF13439"/>
    </source>
</evidence>
<accession>I7ZHT9</accession>
<evidence type="ECO:0000313" key="3">
    <source>
        <dbReference type="EMBL" id="EIT71459.1"/>
    </source>
</evidence>
<dbReference type="CDD" id="cd03801">
    <property type="entry name" value="GT4_PimA-like"/>
    <property type="match status" value="1"/>
</dbReference>
<dbReference type="InterPro" id="IPR028098">
    <property type="entry name" value="Glyco_trans_4-like_N"/>
</dbReference>
<dbReference type="STRING" id="1172194.WQQ_15960"/>
<dbReference type="SUPFAM" id="SSF53756">
    <property type="entry name" value="UDP-Glycosyltransferase/glycogen phosphorylase"/>
    <property type="match status" value="1"/>
</dbReference>
<feature type="domain" description="Glycosyltransferase subfamily 4-like N-terminal" evidence="2">
    <location>
        <begin position="82"/>
        <end position="159"/>
    </location>
</feature>
<gene>
    <name evidence="3" type="ORF">WQQ_15960</name>
</gene>
<dbReference type="AlphaFoldDB" id="I7ZHT9"/>
<reference evidence="3 4" key="1">
    <citation type="journal article" date="2012" name="J. Bacteriol.">
        <title>Genome Sequence of n-Alkane-Degrading Hydrocarboniphaga effusa Strain AP103T (ATCC BAA-332T).</title>
        <authorList>
            <person name="Chang H.K."/>
            <person name="Zylstra G.J."/>
            <person name="Chae J.C."/>
        </authorList>
    </citation>
    <scope>NUCLEOTIDE SEQUENCE [LARGE SCALE GENOMIC DNA]</scope>
    <source>
        <strain evidence="3 4">AP103</strain>
    </source>
</reference>
<dbReference type="GO" id="GO:0016757">
    <property type="term" value="F:glycosyltransferase activity"/>
    <property type="evidence" value="ECO:0007669"/>
    <property type="project" value="InterPro"/>
</dbReference>
<dbReference type="PANTHER" id="PTHR45947:SF3">
    <property type="entry name" value="SULFOQUINOVOSYL TRANSFERASE SQD2"/>
    <property type="match status" value="1"/>
</dbReference>
<keyword evidence="4" id="KW-1185">Reference proteome</keyword>
<comment type="caution">
    <text evidence="3">The sequence shown here is derived from an EMBL/GenBank/DDBJ whole genome shotgun (WGS) entry which is preliminary data.</text>
</comment>
<dbReference type="Gene3D" id="3.40.50.2000">
    <property type="entry name" value="Glycogen Phosphorylase B"/>
    <property type="match status" value="2"/>
</dbReference>
<dbReference type="Proteomes" id="UP000003704">
    <property type="component" value="Unassembled WGS sequence"/>
</dbReference>